<evidence type="ECO:0000313" key="2">
    <source>
        <dbReference type="EMBL" id="KUJ16587.1"/>
    </source>
</evidence>
<evidence type="ECO:0000313" key="3">
    <source>
        <dbReference type="Proteomes" id="UP000070700"/>
    </source>
</evidence>
<sequence length="304" mass="34601">ARAWLNDCITTHPECRSNTSRKLPTRVINVGTSNSEVRLVETNGSEGRYATLSHYCGKIHPPLTENETLEDRKQGIPVEDLPKTYRDAIMVTRGLKLRYLWIESLCIIQDARDYIKEMAAMQDIFANAVINISADDSLDTIDDSCGLSHTKDGHQHILRTRASVLQERMLSRRILHFSAYELAWECDTNVRCECSSHIRPASQRPMRKCIREQNSDAPTNINYNNLWSDICSTYSKLNLGRDFTTLNTIAGLAFRVGERSSKTYVAGLWKEDLPCGLLWRTAATVKRRRVDFPTWSWASSTGKV</sequence>
<dbReference type="PANTHER" id="PTHR33112:SF16">
    <property type="entry name" value="HETEROKARYON INCOMPATIBILITY DOMAIN-CONTAINING PROTEIN"/>
    <property type="match status" value="1"/>
</dbReference>
<reference evidence="2 3" key="1">
    <citation type="submission" date="2015-10" db="EMBL/GenBank/DDBJ databases">
        <title>Full genome of DAOMC 229536 Phialocephala scopiformis, a fungal endophyte of spruce producing the potent anti-insectan compound rugulosin.</title>
        <authorList>
            <consortium name="DOE Joint Genome Institute"/>
            <person name="Walker A.K."/>
            <person name="Frasz S.L."/>
            <person name="Seifert K.A."/>
            <person name="Miller J.D."/>
            <person name="Mondo S.J."/>
            <person name="Labutti K."/>
            <person name="Lipzen A."/>
            <person name="Dockter R."/>
            <person name="Kennedy M."/>
            <person name="Grigoriev I.V."/>
            <person name="Spatafora J.W."/>
        </authorList>
    </citation>
    <scope>NUCLEOTIDE SEQUENCE [LARGE SCALE GENOMIC DNA]</scope>
    <source>
        <strain evidence="2 3">CBS 120377</strain>
    </source>
</reference>
<feature type="domain" description="Heterokaryon incompatibility" evidence="1">
    <location>
        <begin position="49"/>
        <end position="160"/>
    </location>
</feature>
<dbReference type="STRING" id="149040.A0A194X9Y6"/>
<dbReference type="Pfam" id="PF06985">
    <property type="entry name" value="HET"/>
    <property type="match status" value="1"/>
</dbReference>
<feature type="non-terminal residue" evidence="2">
    <location>
        <position position="1"/>
    </location>
</feature>
<dbReference type="RefSeq" id="XP_018070942.1">
    <property type="nucleotide sequence ID" value="XM_018208595.1"/>
</dbReference>
<keyword evidence="3" id="KW-1185">Reference proteome</keyword>
<evidence type="ECO:0000259" key="1">
    <source>
        <dbReference type="Pfam" id="PF06985"/>
    </source>
</evidence>
<dbReference type="Proteomes" id="UP000070700">
    <property type="component" value="Unassembled WGS sequence"/>
</dbReference>
<dbReference type="GeneID" id="28818321"/>
<dbReference type="InParanoid" id="A0A194X9Y6"/>
<organism evidence="2 3">
    <name type="scientific">Mollisia scopiformis</name>
    <name type="common">Conifer needle endophyte fungus</name>
    <name type="synonym">Phialocephala scopiformis</name>
    <dbReference type="NCBI Taxonomy" id="149040"/>
    <lineage>
        <taxon>Eukaryota</taxon>
        <taxon>Fungi</taxon>
        <taxon>Dikarya</taxon>
        <taxon>Ascomycota</taxon>
        <taxon>Pezizomycotina</taxon>
        <taxon>Leotiomycetes</taxon>
        <taxon>Helotiales</taxon>
        <taxon>Mollisiaceae</taxon>
        <taxon>Mollisia</taxon>
    </lineage>
</organism>
<dbReference type="InterPro" id="IPR010730">
    <property type="entry name" value="HET"/>
</dbReference>
<dbReference type="OrthoDB" id="5125733at2759"/>
<proteinExistence type="predicted"/>
<dbReference type="EMBL" id="KQ947416">
    <property type="protein sequence ID" value="KUJ16587.1"/>
    <property type="molecule type" value="Genomic_DNA"/>
</dbReference>
<protein>
    <recommendedName>
        <fullName evidence="1">Heterokaryon incompatibility domain-containing protein</fullName>
    </recommendedName>
</protein>
<accession>A0A194X9Y6</accession>
<feature type="non-terminal residue" evidence="2">
    <location>
        <position position="304"/>
    </location>
</feature>
<dbReference type="PANTHER" id="PTHR33112">
    <property type="entry name" value="DOMAIN PROTEIN, PUTATIVE-RELATED"/>
    <property type="match status" value="1"/>
</dbReference>
<name>A0A194X9Y6_MOLSC</name>
<dbReference type="AlphaFoldDB" id="A0A194X9Y6"/>
<dbReference type="KEGG" id="psco:LY89DRAFT_571485"/>
<gene>
    <name evidence="2" type="ORF">LY89DRAFT_571485</name>
</gene>